<keyword evidence="1" id="KW-0472">Membrane</keyword>
<keyword evidence="1" id="KW-0812">Transmembrane</keyword>
<reference evidence="3" key="1">
    <citation type="journal article" date="2009" name="Environ. Microbiol.">
        <title>The genome of Polaromonas naphthalenivorans strain CJ2, isolated from coal tar-contaminated sediment, reveals physiological and metabolic versatility and evolution through extensive horizontal gene transfer.</title>
        <authorList>
            <person name="Yagi J.M."/>
            <person name="Sims D."/>
            <person name="Brettin T."/>
            <person name="Bruce D."/>
            <person name="Madsen E.L."/>
        </authorList>
    </citation>
    <scope>NUCLEOTIDE SEQUENCE [LARGE SCALE GENOMIC DNA]</scope>
    <source>
        <strain evidence="3">CJ2</strain>
        <plasmid evidence="3">Plasmid pPNAP01</plasmid>
    </source>
</reference>
<accession>A1VUU5</accession>
<name>A1VUU5_POLNA</name>
<feature type="transmembrane region" description="Helical" evidence="1">
    <location>
        <begin position="6"/>
        <end position="25"/>
    </location>
</feature>
<dbReference type="RefSeq" id="WP_011797804.1">
    <property type="nucleotide sequence ID" value="NC_008757.1"/>
</dbReference>
<dbReference type="EMBL" id="CP000530">
    <property type="protein sequence ID" value="ABM39423.1"/>
    <property type="molecule type" value="Genomic_DNA"/>
</dbReference>
<evidence type="ECO:0000313" key="3">
    <source>
        <dbReference type="Proteomes" id="UP000000644"/>
    </source>
</evidence>
<keyword evidence="3" id="KW-1185">Reference proteome</keyword>
<proteinExistence type="predicted"/>
<evidence type="ECO:0000256" key="1">
    <source>
        <dbReference type="SAM" id="Phobius"/>
    </source>
</evidence>
<dbReference type="OrthoDB" id="72963at2"/>
<dbReference type="Proteomes" id="UP000000644">
    <property type="component" value="Plasmid pPNAP01"/>
</dbReference>
<keyword evidence="1" id="KW-1133">Transmembrane helix</keyword>
<dbReference type="Pfam" id="PF06961">
    <property type="entry name" value="DUF1294"/>
    <property type="match status" value="1"/>
</dbReference>
<keyword evidence="2" id="KW-0614">Plasmid</keyword>
<feature type="transmembrane region" description="Helical" evidence="1">
    <location>
        <begin position="37"/>
        <end position="58"/>
    </location>
</feature>
<sequence length="79" mass="9047">MIAETKIVGVLSAYLFMGVNGYYFMKIDKKAAREDQLRISEAALIAIGFMCGWLGFFISCCDQHRIWLIYAEARHSEFS</sequence>
<dbReference type="AlphaFoldDB" id="A1VUU5"/>
<protein>
    <submittedName>
        <fullName evidence="2">Uncharacterized protein</fullName>
    </submittedName>
</protein>
<gene>
    <name evidence="2" type="ordered locus">Pnap_4136</name>
</gene>
<dbReference type="KEGG" id="pna:Pnap_4136"/>
<geneLocation type="plasmid" evidence="2 3">
    <name>pPNAP01</name>
</geneLocation>
<dbReference type="HOGENOM" id="CLU_2603030_0_0_4"/>
<dbReference type="InterPro" id="IPR010718">
    <property type="entry name" value="DUF1294"/>
</dbReference>
<organism evidence="2 3">
    <name type="scientific">Polaromonas naphthalenivorans (strain CJ2)</name>
    <dbReference type="NCBI Taxonomy" id="365044"/>
    <lineage>
        <taxon>Bacteria</taxon>
        <taxon>Pseudomonadati</taxon>
        <taxon>Pseudomonadota</taxon>
        <taxon>Betaproteobacteria</taxon>
        <taxon>Burkholderiales</taxon>
        <taxon>Comamonadaceae</taxon>
        <taxon>Polaromonas</taxon>
    </lineage>
</organism>
<evidence type="ECO:0000313" key="2">
    <source>
        <dbReference type="EMBL" id="ABM39423.1"/>
    </source>
</evidence>